<evidence type="ECO:0000313" key="3">
    <source>
        <dbReference type="EMBL" id="MDN3591174.1"/>
    </source>
</evidence>
<dbReference type="PANTHER" id="PTHR43037:SF1">
    <property type="entry name" value="BLL1128 PROTEIN"/>
    <property type="match status" value="1"/>
</dbReference>
<dbReference type="InterPro" id="IPR029058">
    <property type="entry name" value="AB_hydrolase_fold"/>
</dbReference>
<dbReference type="InterPro" id="IPR010126">
    <property type="entry name" value="Esterase_phb"/>
</dbReference>
<protein>
    <submittedName>
        <fullName evidence="3">PHB depolymerase family esterase</fullName>
    </submittedName>
</protein>
<organism evidence="3 4">
    <name type="scientific">Methylobacterium adhaesivum</name>
    <dbReference type="NCBI Taxonomy" id="333297"/>
    <lineage>
        <taxon>Bacteria</taxon>
        <taxon>Pseudomonadati</taxon>
        <taxon>Pseudomonadota</taxon>
        <taxon>Alphaproteobacteria</taxon>
        <taxon>Hyphomicrobiales</taxon>
        <taxon>Methylobacteriaceae</taxon>
        <taxon>Methylobacterium</taxon>
    </lineage>
</organism>
<dbReference type="PANTHER" id="PTHR43037">
    <property type="entry name" value="UNNAMED PRODUCT-RELATED"/>
    <property type="match status" value="1"/>
</dbReference>
<keyword evidence="1" id="KW-0732">Signal</keyword>
<dbReference type="EMBL" id="JAUFPX010000007">
    <property type="protein sequence ID" value="MDN3591174.1"/>
    <property type="molecule type" value="Genomic_DNA"/>
</dbReference>
<name>A0ABT8BJ17_9HYPH</name>
<dbReference type="Gene3D" id="3.40.50.1820">
    <property type="entry name" value="alpha/beta hydrolase"/>
    <property type="match status" value="1"/>
</dbReference>
<dbReference type="SUPFAM" id="SSF53474">
    <property type="entry name" value="alpha/beta-Hydrolases"/>
    <property type="match status" value="1"/>
</dbReference>
<keyword evidence="4" id="KW-1185">Reference proteome</keyword>
<reference evidence="4" key="1">
    <citation type="journal article" date="2019" name="Int. J. Syst. Evol. Microbiol.">
        <title>The Global Catalogue of Microorganisms (GCM) 10K type strain sequencing project: providing services to taxonomists for standard genome sequencing and annotation.</title>
        <authorList>
            <consortium name="The Broad Institute Genomics Platform"/>
            <consortium name="The Broad Institute Genome Sequencing Center for Infectious Disease"/>
            <person name="Wu L."/>
            <person name="Ma J."/>
        </authorList>
    </citation>
    <scope>NUCLEOTIDE SEQUENCE [LARGE SCALE GENOMIC DNA]</scope>
    <source>
        <strain evidence="4">CECT 7069</strain>
    </source>
</reference>
<dbReference type="InterPro" id="IPR019826">
    <property type="entry name" value="Carboxylesterase_B_AS"/>
</dbReference>
<sequence length="425" mass="43740">MGSFTTSHFPAIDMAAVTRLTQAGRLSEAMALLQGKPAPDTATPKAADPRAVLDMLAPSDATGAWTAPGAQADAPTPPHSDLAQTLRGLTERFAKSGGQAGGLAGAMPNLEGLGKGLGQGFGRRPAAKPVPVPEGARFETRRFTGATGARDYKVYVPSGRAETRRPVIVMLHGCTQSADDFAAGTRMNALAEAQGFLVAYPEQPPSANAQKCWNWFSAGDQQREGGEPALIAGIARAVLAEFGGDDTRVYVAGLSAGGAAAAIMAATYPDLFAAVGVHSGLACGAARDMPSAFAAMNGGGAVQPRGDGPAVPTIVFHGDGDRTVHPVNGERVIAQATPTQTTAAPALGTTVTQGTAPGGTRYTRTVRTEESGRSVLEHWLLHGTGHAWSGGSPDGSYTDPRGPDASAEMVRFFLAHALTERPTRH</sequence>
<dbReference type="PROSITE" id="PS00122">
    <property type="entry name" value="CARBOXYLESTERASE_B_1"/>
    <property type="match status" value="1"/>
</dbReference>
<dbReference type="RefSeq" id="WP_238227337.1">
    <property type="nucleotide sequence ID" value="NZ_BPQD01000026.1"/>
</dbReference>
<accession>A0ABT8BJ17</accession>
<evidence type="ECO:0000256" key="2">
    <source>
        <dbReference type="ARBA" id="ARBA00022801"/>
    </source>
</evidence>
<comment type="caution">
    <text evidence="3">The sequence shown here is derived from an EMBL/GenBank/DDBJ whole genome shotgun (WGS) entry which is preliminary data.</text>
</comment>
<gene>
    <name evidence="3" type="ORF">QWZ12_11165</name>
</gene>
<evidence type="ECO:0000313" key="4">
    <source>
        <dbReference type="Proteomes" id="UP001224644"/>
    </source>
</evidence>
<evidence type="ECO:0000256" key="1">
    <source>
        <dbReference type="ARBA" id="ARBA00022729"/>
    </source>
</evidence>
<keyword evidence="2" id="KW-0378">Hydrolase</keyword>
<dbReference type="Proteomes" id="UP001224644">
    <property type="component" value="Unassembled WGS sequence"/>
</dbReference>
<dbReference type="InterPro" id="IPR050955">
    <property type="entry name" value="Plant_Biomass_Hydrol_Est"/>
</dbReference>
<dbReference type="Pfam" id="PF10503">
    <property type="entry name" value="Esterase_PHB"/>
    <property type="match status" value="1"/>
</dbReference>
<dbReference type="NCBIfam" id="TIGR01840">
    <property type="entry name" value="esterase_phb"/>
    <property type="match status" value="1"/>
</dbReference>
<proteinExistence type="predicted"/>